<dbReference type="GO" id="GO:0051301">
    <property type="term" value="P:cell division"/>
    <property type="evidence" value="ECO:0007669"/>
    <property type="project" value="UniProtKB-KW"/>
</dbReference>
<dbReference type="GO" id="GO:0005886">
    <property type="term" value="C:plasma membrane"/>
    <property type="evidence" value="ECO:0007669"/>
    <property type="project" value="UniProtKB-SubCell"/>
</dbReference>
<keyword evidence="9 10" id="KW-0961">Cell wall biogenesis/degradation</keyword>
<dbReference type="CDD" id="cd03785">
    <property type="entry name" value="GT28_MurG"/>
    <property type="match status" value="1"/>
</dbReference>
<reference evidence="13 14" key="2">
    <citation type="journal article" date="2011" name="Curr. Biol.">
        <title>An interdependent metabolic patchwork in the nested symbiosis of mealybugs.</title>
        <authorList>
            <person name="McCutcheon J.P."/>
            <person name="von Dohlen C.D."/>
        </authorList>
    </citation>
    <scope>NUCLEOTIDE SEQUENCE [LARGE SCALE GENOMIC DNA]</scope>
    <source>
        <strain evidence="13 14">PCIT</strain>
    </source>
</reference>
<keyword evidence="3 10" id="KW-0328">Glycosyltransferase</keyword>
<dbReference type="GO" id="GO:0005975">
    <property type="term" value="P:carbohydrate metabolic process"/>
    <property type="evidence" value="ECO:0007669"/>
    <property type="project" value="InterPro"/>
</dbReference>
<evidence type="ECO:0000313" key="13">
    <source>
        <dbReference type="EMBL" id="AEI74866.1"/>
    </source>
</evidence>
<dbReference type="Proteomes" id="UP000000504">
    <property type="component" value="Chromosome"/>
</dbReference>
<evidence type="ECO:0000256" key="8">
    <source>
        <dbReference type="ARBA" id="ARBA00023306"/>
    </source>
</evidence>
<dbReference type="InterPro" id="IPR007235">
    <property type="entry name" value="Glyco_trans_28_C"/>
</dbReference>
<evidence type="ECO:0000259" key="12">
    <source>
        <dbReference type="Pfam" id="PF04101"/>
    </source>
</evidence>
<proteinExistence type="inferred from homology"/>
<protein>
    <recommendedName>
        <fullName evidence="10">UDP-N-acetylglucosamine--N-acetylmuramyl-(pentapeptide) pyrophosphoryl-undecaprenol N-acetylglucosamine transferase</fullName>
        <ecNumber evidence="10">2.4.1.227</ecNumber>
    </recommendedName>
    <alternativeName>
        <fullName evidence="10">Undecaprenyl-PP-MurNAc-pentapeptide-UDPGlcNAc GlcNAc transferase</fullName>
    </alternativeName>
</protein>
<gene>
    <name evidence="10 13" type="primary">murG</name>
    <name evidence="13" type="ordered locus">MEPCIT_219</name>
</gene>
<name>F7XXP0_MOREP</name>
<evidence type="ECO:0000256" key="6">
    <source>
        <dbReference type="ARBA" id="ARBA00022984"/>
    </source>
</evidence>
<evidence type="ECO:0000256" key="9">
    <source>
        <dbReference type="ARBA" id="ARBA00023316"/>
    </source>
</evidence>
<feature type="binding site" evidence="10">
    <location>
        <position position="243"/>
    </location>
    <ligand>
        <name>UDP-N-acetyl-alpha-D-glucosamine</name>
        <dbReference type="ChEBI" id="CHEBI:57705"/>
    </ligand>
</feature>
<dbReference type="Gene3D" id="3.40.50.2000">
    <property type="entry name" value="Glycogen Phosphorylase B"/>
    <property type="match status" value="2"/>
</dbReference>
<keyword evidence="6 10" id="KW-0573">Peptidoglycan synthesis</keyword>
<dbReference type="GO" id="GO:0051991">
    <property type="term" value="F:UDP-N-acetyl-D-glucosamine:N-acetylmuramoyl-L-alanyl-D-glutamyl-meso-2,6-diaminopimelyl-D-alanyl-D-alanine-diphosphoundecaprenol 4-beta-N-acetylglucosaminlytransferase activity"/>
    <property type="evidence" value="ECO:0007669"/>
    <property type="project" value="RHEA"/>
</dbReference>
<keyword evidence="8 10" id="KW-0131">Cell cycle</keyword>
<dbReference type="Pfam" id="PF03033">
    <property type="entry name" value="Glyco_transf_28"/>
    <property type="match status" value="1"/>
</dbReference>
<keyword evidence="1 10" id="KW-1003">Cell membrane</keyword>
<organism evidence="13 14">
    <name type="scientific">Moranella endobia (strain PCIT)</name>
    <dbReference type="NCBI Taxonomy" id="903503"/>
    <lineage>
        <taxon>Bacteria</taxon>
        <taxon>Pseudomonadati</taxon>
        <taxon>Pseudomonadota</taxon>
        <taxon>Gammaproteobacteria</taxon>
        <taxon>Enterobacterales</taxon>
        <taxon>Enterobacteriaceae</taxon>
        <taxon>Candidatus Moranella</taxon>
    </lineage>
</organism>
<feature type="binding site" evidence="10">
    <location>
        <position position="191"/>
    </location>
    <ligand>
        <name>UDP-N-acetyl-alpha-D-glucosamine</name>
        <dbReference type="ChEBI" id="CHEBI:57705"/>
    </ligand>
</feature>
<reference key="1">
    <citation type="submission" date="2010-09" db="EMBL/GenBank/DDBJ databases">
        <title>An interdependent metabolic patchwork in the nested three-way symbiosis of mealybugs.</title>
        <authorList>
            <person name="McCutcheon J.P."/>
            <person name="von Dohlen C.D."/>
        </authorList>
    </citation>
    <scope>NUCLEOTIDE SEQUENCE</scope>
    <source>
        <strain>PCIT</strain>
    </source>
</reference>
<dbReference type="GO" id="GO:0071555">
    <property type="term" value="P:cell wall organization"/>
    <property type="evidence" value="ECO:0007669"/>
    <property type="project" value="UniProtKB-KW"/>
</dbReference>
<dbReference type="EC" id="2.4.1.227" evidence="10"/>
<dbReference type="InterPro" id="IPR006009">
    <property type="entry name" value="GlcNAc_MurG"/>
</dbReference>
<keyword evidence="14" id="KW-1185">Reference proteome</keyword>
<keyword evidence="4 10" id="KW-0808">Transferase</keyword>
<evidence type="ECO:0000256" key="5">
    <source>
        <dbReference type="ARBA" id="ARBA00022960"/>
    </source>
</evidence>
<dbReference type="AlphaFoldDB" id="F7XXP0"/>
<dbReference type="Pfam" id="PF04101">
    <property type="entry name" value="Glyco_tran_28_C"/>
    <property type="match status" value="1"/>
</dbReference>
<feature type="binding site" evidence="10">
    <location>
        <position position="127"/>
    </location>
    <ligand>
        <name>UDP-N-acetyl-alpha-D-glucosamine</name>
        <dbReference type="ChEBI" id="CHEBI:57705"/>
    </ligand>
</feature>
<keyword evidence="5 10" id="KW-0133">Cell shape</keyword>
<comment type="pathway">
    <text evidence="10">Cell wall biogenesis; peptidoglycan biosynthesis.</text>
</comment>
<dbReference type="NCBIfam" id="TIGR01133">
    <property type="entry name" value="murG"/>
    <property type="match status" value="1"/>
</dbReference>
<feature type="binding site" evidence="10">
    <location>
        <begin position="262"/>
        <end position="267"/>
    </location>
    <ligand>
        <name>UDP-N-acetyl-alpha-D-glucosamine</name>
        <dbReference type="ChEBI" id="CHEBI:57705"/>
    </ligand>
</feature>
<dbReference type="GO" id="GO:0009252">
    <property type="term" value="P:peptidoglycan biosynthetic process"/>
    <property type="evidence" value="ECO:0007669"/>
    <property type="project" value="UniProtKB-UniRule"/>
</dbReference>
<feature type="binding site" evidence="10">
    <location>
        <position position="287"/>
    </location>
    <ligand>
        <name>UDP-N-acetyl-alpha-D-glucosamine</name>
        <dbReference type="ChEBI" id="CHEBI:57705"/>
    </ligand>
</feature>
<feature type="domain" description="Glycosyl transferase family 28 C-terminal" evidence="12">
    <location>
        <begin position="185"/>
        <end position="336"/>
    </location>
</feature>
<dbReference type="RefSeq" id="WP_013975617.1">
    <property type="nucleotide sequence ID" value="NC_015735.1"/>
</dbReference>
<dbReference type="EMBL" id="CP002243">
    <property type="protein sequence ID" value="AEI74866.1"/>
    <property type="molecule type" value="Genomic_DNA"/>
</dbReference>
<sequence length="354" mass="38079">MKKNNMRLIVMAGGTGGHVFPGLSVANHLMAQGWQVRWLGTADRIEASLVPKYGIDIDFIRIGGLRGKSITAQIMAPAHILRAWLQARRIMYAWRPNVVLGMGGYVSGPGGLAAWSYGIPVVLHEQNGIAGLTNRALAKIARKVLQAVPGAFPHADVVGNPVRHTVIALPEPELRFRERTGPIRVLVIGGSQGAQLLNKTMPAVAARLAGTLTIWHQVGKGALTEVNRVYAATGQQHKVVEFIEDIATAYAWADIVVCRAGALTVSEIAVAGLPALLIPFTHKDRQQYWNARLLDKAGAATIIEQPAFTAELVSNVLAGLDRTMLLTMAQRARTAAIIDATERVAREVVAAAHH</sequence>
<dbReference type="GO" id="GO:0008360">
    <property type="term" value="P:regulation of cell shape"/>
    <property type="evidence" value="ECO:0007669"/>
    <property type="project" value="UniProtKB-KW"/>
</dbReference>
<comment type="similarity">
    <text evidence="10">Belongs to the glycosyltransferase 28 family. MurG subfamily.</text>
</comment>
<dbReference type="SUPFAM" id="SSF53756">
    <property type="entry name" value="UDP-Glycosyltransferase/glycogen phosphorylase"/>
    <property type="match status" value="1"/>
</dbReference>
<evidence type="ECO:0000256" key="3">
    <source>
        <dbReference type="ARBA" id="ARBA00022676"/>
    </source>
</evidence>
<accession>F7XXP0</accession>
<dbReference type="GO" id="GO:0050511">
    <property type="term" value="F:undecaprenyldiphospho-muramoylpentapeptide beta-N-acetylglucosaminyltransferase activity"/>
    <property type="evidence" value="ECO:0007669"/>
    <property type="project" value="UniProtKB-UniRule"/>
</dbReference>
<evidence type="ECO:0000256" key="1">
    <source>
        <dbReference type="ARBA" id="ARBA00022475"/>
    </source>
</evidence>
<keyword evidence="7 10" id="KW-0472">Membrane</keyword>
<evidence type="ECO:0000256" key="10">
    <source>
        <dbReference type="HAMAP-Rule" id="MF_00033"/>
    </source>
</evidence>
<dbReference type="HOGENOM" id="CLU_037404_2_0_6"/>
<feature type="domain" description="Glycosyltransferase family 28 N-terminal" evidence="11">
    <location>
        <begin position="9"/>
        <end position="145"/>
    </location>
</feature>
<comment type="function">
    <text evidence="10">Cell wall formation. Catalyzes the transfer of a GlcNAc subunit on undecaprenyl-pyrophosphoryl-MurNAc-pentapeptide (lipid intermediate I) to form undecaprenyl-pyrophosphoryl-MurNAc-(pentapeptide)GlcNAc (lipid intermediate II).</text>
</comment>
<evidence type="ECO:0000259" key="11">
    <source>
        <dbReference type="Pfam" id="PF03033"/>
    </source>
</evidence>
<comment type="catalytic activity">
    <reaction evidence="10">
        <text>di-trans,octa-cis-undecaprenyl diphospho-N-acetyl-alpha-D-muramoyl-L-alanyl-D-glutamyl-meso-2,6-diaminopimeloyl-D-alanyl-D-alanine + UDP-N-acetyl-alpha-D-glucosamine = di-trans,octa-cis-undecaprenyl diphospho-[N-acetyl-alpha-D-glucosaminyl-(1-&gt;4)]-N-acetyl-alpha-D-muramoyl-L-alanyl-D-glutamyl-meso-2,6-diaminopimeloyl-D-alanyl-D-alanine + UDP + H(+)</text>
        <dbReference type="Rhea" id="RHEA:31227"/>
        <dbReference type="ChEBI" id="CHEBI:15378"/>
        <dbReference type="ChEBI" id="CHEBI:57705"/>
        <dbReference type="ChEBI" id="CHEBI:58223"/>
        <dbReference type="ChEBI" id="CHEBI:61387"/>
        <dbReference type="ChEBI" id="CHEBI:61388"/>
        <dbReference type="EC" id="2.4.1.227"/>
    </reaction>
</comment>
<dbReference type="eggNOG" id="COG0707">
    <property type="taxonomic scope" value="Bacteria"/>
</dbReference>
<dbReference type="OrthoDB" id="9808936at2"/>
<evidence type="ECO:0000256" key="2">
    <source>
        <dbReference type="ARBA" id="ARBA00022618"/>
    </source>
</evidence>
<evidence type="ECO:0000313" key="14">
    <source>
        <dbReference type="Proteomes" id="UP000000504"/>
    </source>
</evidence>
<dbReference type="UniPathway" id="UPA00219"/>
<evidence type="ECO:0000256" key="4">
    <source>
        <dbReference type="ARBA" id="ARBA00022679"/>
    </source>
</evidence>
<dbReference type="PANTHER" id="PTHR21015">
    <property type="entry name" value="UDP-N-ACETYLGLUCOSAMINE--N-ACETYLMURAMYL-(PENTAPEPTIDE) PYROPHOSPHORYL-UNDECAPRENOL N-ACETYLGLUCOSAMINE TRANSFERASE 1"/>
    <property type="match status" value="1"/>
</dbReference>
<evidence type="ECO:0000256" key="7">
    <source>
        <dbReference type="ARBA" id="ARBA00023136"/>
    </source>
</evidence>
<comment type="subcellular location">
    <subcellularLocation>
        <location evidence="10">Cell inner membrane</location>
        <topology evidence="10">Peripheral membrane protein</topology>
        <orientation evidence="10">Cytoplasmic side</orientation>
    </subcellularLocation>
</comment>
<dbReference type="HAMAP" id="MF_00033">
    <property type="entry name" value="MurG"/>
    <property type="match status" value="1"/>
</dbReference>
<dbReference type="KEGG" id="men:MEPCIT_219"/>
<dbReference type="InterPro" id="IPR004276">
    <property type="entry name" value="GlycoTrans_28_N"/>
</dbReference>
<dbReference type="STRING" id="903503.MEPCIT_219"/>
<keyword evidence="2 10" id="KW-0132">Cell division</keyword>
<feature type="binding site" evidence="10">
    <location>
        <position position="163"/>
    </location>
    <ligand>
        <name>UDP-N-acetyl-alpha-D-glucosamine</name>
        <dbReference type="ChEBI" id="CHEBI:57705"/>
    </ligand>
</feature>
<feature type="binding site" evidence="10">
    <location>
        <begin position="15"/>
        <end position="17"/>
    </location>
    <ligand>
        <name>UDP-N-acetyl-alpha-D-glucosamine</name>
        <dbReference type="ChEBI" id="CHEBI:57705"/>
    </ligand>
</feature>
<dbReference type="PANTHER" id="PTHR21015:SF22">
    <property type="entry name" value="GLYCOSYLTRANSFERASE"/>
    <property type="match status" value="1"/>
</dbReference>
<keyword evidence="10" id="KW-0997">Cell inner membrane</keyword>